<evidence type="ECO:0000256" key="6">
    <source>
        <dbReference type="ARBA" id="ARBA00031720"/>
    </source>
</evidence>
<reference evidence="8 9" key="1">
    <citation type="submission" date="2011-04" db="EMBL/GenBank/DDBJ databases">
        <authorList>
            <person name="Muzny D."/>
            <person name="Qin X."/>
            <person name="Deng J."/>
            <person name="Jiang H."/>
            <person name="Liu Y."/>
            <person name="Qu J."/>
            <person name="Song X.-Z."/>
            <person name="Zhang L."/>
            <person name="Thornton R."/>
            <person name="Coyle M."/>
            <person name="Francisco L."/>
            <person name="Jackson L."/>
            <person name="Javaid M."/>
            <person name="Korchina V."/>
            <person name="Kovar C."/>
            <person name="Mata R."/>
            <person name="Mathew T."/>
            <person name="Ngo R."/>
            <person name="Nguyen L."/>
            <person name="Nguyen N."/>
            <person name="Okwuonu G."/>
            <person name="Ongeri F."/>
            <person name="Pham C."/>
            <person name="Simmons D."/>
            <person name="Wilczek-Boney K."/>
            <person name="Hale W."/>
            <person name="Jakkamsetti A."/>
            <person name="Pham P."/>
            <person name="Ruth R."/>
            <person name="San Lucas F."/>
            <person name="Warren J."/>
            <person name="Zhang J."/>
            <person name="Zhao Z."/>
            <person name="Zhou C."/>
            <person name="Zhu D."/>
            <person name="Lee S."/>
            <person name="Bess C."/>
            <person name="Blankenburg K."/>
            <person name="Forbes L."/>
            <person name="Fu Q."/>
            <person name="Gubbala S."/>
            <person name="Hirani K."/>
            <person name="Jayaseelan J.C."/>
            <person name="Lara F."/>
            <person name="Munidasa M."/>
            <person name="Palculict T."/>
            <person name="Patil S."/>
            <person name="Pu L.-L."/>
            <person name="Saada N."/>
            <person name="Tang L."/>
            <person name="Weissenberger G."/>
            <person name="Zhu Y."/>
            <person name="Hemphill L."/>
            <person name="Shang Y."/>
            <person name="Youmans B."/>
            <person name="Ayvaz T."/>
            <person name="Ross M."/>
            <person name="Santibanez J."/>
            <person name="Aqrawi P."/>
            <person name="Gross S."/>
            <person name="Joshi V."/>
            <person name="Fowler G."/>
            <person name="Nazareth L."/>
            <person name="Reid J."/>
            <person name="Worley K."/>
            <person name="Petrosino J."/>
            <person name="Highlander S."/>
            <person name="Gibbs R."/>
        </authorList>
    </citation>
    <scope>NUCLEOTIDE SEQUENCE [LARGE SCALE GENOMIC DNA]</scope>
    <source>
        <strain evidence="8 9">DSM 2778</strain>
    </source>
</reference>
<feature type="domain" description="CRISPR type III-associated protein" evidence="7">
    <location>
        <begin position="11"/>
        <end position="142"/>
    </location>
</feature>
<dbReference type="STRING" id="888060.HMPREF9081_0262"/>
<dbReference type="InterPro" id="IPR005537">
    <property type="entry name" value="RAMP_III_fam"/>
</dbReference>
<dbReference type="InterPro" id="IPR010173">
    <property type="entry name" value="CRISPR-assoc_Csm5"/>
</dbReference>
<dbReference type="AlphaFoldDB" id="F5RJ27"/>
<organism evidence="8 9">
    <name type="scientific">Centipeda periodontii DSM 2778</name>
    <dbReference type="NCBI Taxonomy" id="888060"/>
    <lineage>
        <taxon>Bacteria</taxon>
        <taxon>Bacillati</taxon>
        <taxon>Bacillota</taxon>
        <taxon>Negativicutes</taxon>
        <taxon>Selenomonadales</taxon>
        <taxon>Selenomonadaceae</taxon>
        <taxon>Centipeda</taxon>
    </lineage>
</organism>
<accession>F5RJ27</accession>
<keyword evidence="5" id="KW-0051">Antiviral defense</keyword>
<protein>
    <recommendedName>
        <fullName evidence="3">CRISPR system Cms protein Csm5</fullName>
    </recommendedName>
    <alternativeName>
        <fullName evidence="6">CRISPR type III A-associated protein Csm5</fullName>
    </alternativeName>
</protein>
<keyword evidence="4" id="KW-0694">RNA-binding</keyword>
<comment type="caution">
    <text evidence="8">The sequence shown here is derived from an EMBL/GenBank/DDBJ whole genome shotgun (WGS) entry which is preliminary data.</text>
</comment>
<evidence type="ECO:0000256" key="4">
    <source>
        <dbReference type="ARBA" id="ARBA00022884"/>
    </source>
</evidence>
<dbReference type="GO" id="GO:0051607">
    <property type="term" value="P:defense response to virus"/>
    <property type="evidence" value="ECO:0007669"/>
    <property type="project" value="UniProtKB-KW"/>
</dbReference>
<dbReference type="Pfam" id="PF03787">
    <property type="entry name" value="RAMPs"/>
    <property type="match status" value="1"/>
</dbReference>
<dbReference type="Proteomes" id="UP000004067">
    <property type="component" value="Unassembled WGS sequence"/>
</dbReference>
<evidence type="ECO:0000256" key="1">
    <source>
        <dbReference type="ARBA" id="ARBA00003088"/>
    </source>
</evidence>
<dbReference type="RefSeq" id="WP_006305072.1">
    <property type="nucleotide sequence ID" value="NZ_GL892076.1"/>
</dbReference>
<evidence type="ECO:0000313" key="8">
    <source>
        <dbReference type="EMBL" id="EGK62258.1"/>
    </source>
</evidence>
<evidence type="ECO:0000259" key="7">
    <source>
        <dbReference type="Pfam" id="PF03787"/>
    </source>
</evidence>
<dbReference type="NCBIfam" id="TIGR01899">
    <property type="entry name" value="cas_TM1807_csm5"/>
    <property type="match status" value="1"/>
</dbReference>
<dbReference type="GO" id="GO:0003723">
    <property type="term" value="F:RNA binding"/>
    <property type="evidence" value="ECO:0007669"/>
    <property type="project" value="UniProtKB-KW"/>
</dbReference>
<evidence type="ECO:0000313" key="9">
    <source>
        <dbReference type="Proteomes" id="UP000004067"/>
    </source>
</evidence>
<dbReference type="PANTHER" id="PTHR38007">
    <property type="entry name" value="CRISPR SYSTEM CMS PROTEIN CSM5"/>
    <property type="match status" value="1"/>
</dbReference>
<keyword evidence="9" id="KW-1185">Reference proteome</keyword>
<evidence type="ECO:0000256" key="2">
    <source>
        <dbReference type="ARBA" id="ARBA00006680"/>
    </source>
</evidence>
<comment type="function">
    <text evidence="1">This subunit might be involved in maturation of a crRNA intermediate to its mature form.</text>
</comment>
<dbReference type="EMBL" id="AFHQ01000005">
    <property type="protein sequence ID" value="EGK62258.1"/>
    <property type="molecule type" value="Genomic_DNA"/>
</dbReference>
<gene>
    <name evidence="8" type="primary">csm5</name>
    <name evidence="8" type="ORF">HMPREF9081_0262</name>
</gene>
<dbReference type="HOGENOM" id="CLU_036878_0_0_9"/>
<comment type="similarity">
    <text evidence="2">Belongs to the CRISPR-associated Csm5 family.</text>
</comment>
<evidence type="ECO:0000256" key="5">
    <source>
        <dbReference type="ARBA" id="ARBA00023118"/>
    </source>
</evidence>
<dbReference type="OrthoDB" id="24360at2"/>
<dbReference type="PANTHER" id="PTHR38007:SF1">
    <property type="entry name" value="CRISPR SYSTEM CMS PROTEIN CSM5"/>
    <property type="match status" value="1"/>
</dbReference>
<name>F5RJ27_9FIRM</name>
<dbReference type="eggNOG" id="COG1332">
    <property type="taxonomic scope" value="Bacteria"/>
</dbReference>
<proteinExistence type="inferred from homology"/>
<sequence>MKEQIVRQEYELTCIAPVHTGSGEKRRAFEYLYDSRKNEVAFPNESKWIVLLAQCGLMDDFARAIEHGAFREKSLREWLLANGVKEGALRSIVLRKAATPDLMTTARGRRSLNDIVCQTTHADGRPYIPGSTIKGALRTGLLYGAVRRDPMRFRSFWARIRAEAGALRDKKKAWSRIIEEMERTTLHTLALPGAKASDAVSSALRGLRVSDAVGTGAMDTIVLQKVDATTKRNKAGKNESRLPLFRECIPAGRTLRFSITADLAMLETAGIMSLDQVMESLRDYTSDGLRLQKQVFLPMNPRFYQPLFEEAETADMLLGGGTGFLAKTLVYALADSDEEAREFIAAYLDEAFTERKGGRVEPKHRHKQFDRTLSPRTLKRAVMGQDDWIMGLCALRRVGDVSAV</sequence>
<evidence type="ECO:0000256" key="3">
    <source>
        <dbReference type="ARBA" id="ARBA00016113"/>
    </source>
</evidence>